<accession>A0AAW6U3H5</accession>
<protein>
    <recommendedName>
        <fullName evidence="5">Extracellular solute-binding protein</fullName>
    </recommendedName>
</protein>
<sequence>MKKILFALLFLVSTVALAACNDTATDPVETPVDTPVDTPVETPVETPVDSDPGKTYDIDIDTLDLGGKIISYYTHVSTEDNPFAEGYVGTDKEAYQTFLTNLQQTYNFTLSFKGWTDYNNRITDIASHVLGGGGSAIVRSPELEFMLDLISAGYLSNITHVANALKDEYAVNDWQVQAGTVQDNVFAIQNKDGVEYVELLVYNKTLMTAAGIEKTPTQRWIDGEWTLDTMGDYLNQLRLEYGNSPYPMAITPYHIAMYGPAANGSQFVTSEGNLNLLNTATFDVIYKYKDWYDYGYIRPMNFNMGYILKHSIANAWANQDSVFGVAMMWQLEGFAQNVSFEYGIVPFPQADGKTKDDYYTAINPGDLQMVTIGNDADEVATIMFLINEFHKERREEELQTCLTNNPEATAVECQAIENVQKYLRLSNEIDIAQAEEVFSFLQGTLEYNSIRSNDLAYLNGEILYVQAVQDYFQSGGSPRNYIDAIIPQINENIRRMLDAIASSLS</sequence>
<evidence type="ECO:0000313" key="4">
    <source>
        <dbReference type="Proteomes" id="UP001431532"/>
    </source>
</evidence>
<comment type="caution">
    <text evidence="3">The sequence shown here is derived from an EMBL/GenBank/DDBJ whole genome shotgun (WGS) entry which is preliminary data.</text>
</comment>
<organism evidence="3 4">
    <name type="scientific">Peloplasma aerotolerans</name>
    <dbReference type="NCBI Taxonomy" id="3044389"/>
    <lineage>
        <taxon>Bacteria</taxon>
        <taxon>Bacillati</taxon>
        <taxon>Mycoplasmatota</taxon>
        <taxon>Mollicutes</taxon>
        <taxon>Acholeplasmatales</taxon>
        <taxon>Acholeplasmataceae</taxon>
        <taxon>Peloplasma</taxon>
    </lineage>
</organism>
<feature type="chain" id="PRO_5043879867" description="Extracellular solute-binding protein" evidence="2">
    <location>
        <begin position="19"/>
        <end position="505"/>
    </location>
</feature>
<evidence type="ECO:0000256" key="2">
    <source>
        <dbReference type="SAM" id="SignalP"/>
    </source>
</evidence>
<name>A0AAW6U3H5_9MOLU</name>
<proteinExistence type="predicted"/>
<evidence type="ECO:0008006" key="5">
    <source>
        <dbReference type="Google" id="ProtNLM"/>
    </source>
</evidence>
<evidence type="ECO:0000256" key="1">
    <source>
        <dbReference type="SAM" id="MobiDB-lite"/>
    </source>
</evidence>
<dbReference type="EMBL" id="JASCXW010000004">
    <property type="protein sequence ID" value="MDI6452430.1"/>
    <property type="molecule type" value="Genomic_DNA"/>
</dbReference>
<dbReference type="SUPFAM" id="SSF53850">
    <property type="entry name" value="Periplasmic binding protein-like II"/>
    <property type="match status" value="1"/>
</dbReference>
<dbReference type="AlphaFoldDB" id="A0AAW6U3H5"/>
<dbReference type="Proteomes" id="UP001431532">
    <property type="component" value="Unassembled WGS sequence"/>
</dbReference>
<dbReference type="PROSITE" id="PS51257">
    <property type="entry name" value="PROKAR_LIPOPROTEIN"/>
    <property type="match status" value="1"/>
</dbReference>
<dbReference type="Gene3D" id="3.40.190.10">
    <property type="entry name" value="Periplasmic binding protein-like II"/>
    <property type="match status" value="1"/>
</dbReference>
<gene>
    <name evidence="3" type="ORF">QJ521_02530</name>
</gene>
<evidence type="ECO:0000313" key="3">
    <source>
        <dbReference type="EMBL" id="MDI6452430.1"/>
    </source>
</evidence>
<keyword evidence="4" id="KW-1185">Reference proteome</keyword>
<reference evidence="3" key="1">
    <citation type="submission" date="2023-05" db="EMBL/GenBank/DDBJ databases">
        <title>Mariniplasma microaerophilum sp. nov., a novel anaerobic mollicute isolated from terrestrial mud volcano, Taman Peninsula, Russia.</title>
        <authorList>
            <person name="Khomyakova M.A."/>
            <person name="Merkel A.Y."/>
            <person name="Slobodkin A.I."/>
        </authorList>
    </citation>
    <scope>NUCLEOTIDE SEQUENCE</scope>
    <source>
        <strain evidence="3">M4Ah</strain>
    </source>
</reference>
<keyword evidence="2" id="KW-0732">Signal</keyword>
<dbReference type="RefSeq" id="WP_282838845.1">
    <property type="nucleotide sequence ID" value="NZ_JASCXW010000004.1"/>
</dbReference>
<feature type="signal peptide" evidence="2">
    <location>
        <begin position="1"/>
        <end position="18"/>
    </location>
</feature>
<feature type="region of interest" description="Disordered" evidence="1">
    <location>
        <begin position="26"/>
        <end position="53"/>
    </location>
</feature>